<proteinExistence type="inferred from homology"/>
<evidence type="ECO:0000256" key="9">
    <source>
        <dbReference type="SAM" id="MobiDB-lite"/>
    </source>
</evidence>
<comment type="similarity">
    <text evidence="3">Belongs to the RBT5 family.</text>
</comment>
<feature type="compositionally biased region" description="Low complexity" evidence="9">
    <location>
        <begin position="563"/>
        <end position="575"/>
    </location>
</feature>
<name>A0A1S9RRL0_PENBI</name>
<keyword evidence="4" id="KW-0964">Secreted</keyword>
<evidence type="ECO:0000256" key="7">
    <source>
        <dbReference type="ARBA" id="ARBA00023157"/>
    </source>
</evidence>
<keyword evidence="6 10" id="KW-0732">Signal</keyword>
<dbReference type="GO" id="GO:0098552">
    <property type="term" value="C:side of membrane"/>
    <property type="evidence" value="ECO:0007669"/>
    <property type="project" value="UniProtKB-KW"/>
</dbReference>
<feature type="region of interest" description="Disordered" evidence="9">
    <location>
        <begin position="605"/>
        <end position="635"/>
    </location>
</feature>
<feature type="region of interest" description="Disordered" evidence="9">
    <location>
        <begin position="536"/>
        <end position="576"/>
    </location>
</feature>
<feature type="chain" id="PRO_5013295264" description="CFEM domain-containing protein" evidence="10">
    <location>
        <begin position="17"/>
        <end position="680"/>
    </location>
</feature>
<reference evidence="13" key="1">
    <citation type="submission" date="2015-09" db="EMBL/GenBank/DDBJ databases">
        <authorList>
            <person name="Fill T.P."/>
            <person name="Baretta J.F."/>
            <person name="de Almeida L.G."/>
            <person name="Rocha M."/>
            <person name="de Souza D.H."/>
            <person name="Malavazi I."/>
            <person name="Cerdeira L.T."/>
            <person name="Hong H."/>
            <person name="Samborskyy M."/>
            <person name="de Vasconcelos A.T."/>
            <person name="Leadlay P."/>
            <person name="Rodrigues-Filho E."/>
        </authorList>
    </citation>
    <scope>NUCLEOTIDE SEQUENCE [LARGE SCALE GENOMIC DNA]</scope>
    <source>
        <strain evidence="13">LaBioMMi 136</strain>
    </source>
</reference>
<evidence type="ECO:0000256" key="6">
    <source>
        <dbReference type="ARBA" id="ARBA00022729"/>
    </source>
</evidence>
<comment type="subcellular location">
    <subcellularLocation>
        <location evidence="1">Membrane</location>
        <topology evidence="1">Lipid-anchor</topology>
        <topology evidence="1">GPI-anchor</topology>
    </subcellularLocation>
    <subcellularLocation>
        <location evidence="2">Secreted</location>
    </subcellularLocation>
</comment>
<feature type="compositionally biased region" description="Polar residues" evidence="9">
    <location>
        <begin position="360"/>
        <end position="376"/>
    </location>
</feature>
<feature type="compositionally biased region" description="Basic and acidic residues" evidence="9">
    <location>
        <begin position="476"/>
        <end position="499"/>
    </location>
</feature>
<evidence type="ECO:0000256" key="8">
    <source>
        <dbReference type="ARBA" id="ARBA00023288"/>
    </source>
</evidence>
<organism evidence="12 13">
    <name type="scientific">Penicillium brasilianum</name>
    <dbReference type="NCBI Taxonomy" id="104259"/>
    <lineage>
        <taxon>Eukaryota</taxon>
        <taxon>Fungi</taxon>
        <taxon>Dikarya</taxon>
        <taxon>Ascomycota</taxon>
        <taxon>Pezizomycotina</taxon>
        <taxon>Eurotiomycetes</taxon>
        <taxon>Eurotiomycetidae</taxon>
        <taxon>Eurotiales</taxon>
        <taxon>Aspergillaceae</taxon>
        <taxon>Penicillium</taxon>
    </lineage>
</organism>
<evidence type="ECO:0000256" key="10">
    <source>
        <dbReference type="SAM" id="SignalP"/>
    </source>
</evidence>
<evidence type="ECO:0000256" key="1">
    <source>
        <dbReference type="ARBA" id="ARBA00004589"/>
    </source>
</evidence>
<evidence type="ECO:0000256" key="4">
    <source>
        <dbReference type="ARBA" id="ARBA00022525"/>
    </source>
</evidence>
<evidence type="ECO:0000313" key="13">
    <source>
        <dbReference type="Proteomes" id="UP000190744"/>
    </source>
</evidence>
<dbReference type="EMBL" id="LJBN01000123">
    <property type="protein sequence ID" value="OOQ87648.1"/>
    <property type="molecule type" value="Genomic_DNA"/>
</dbReference>
<keyword evidence="8" id="KW-0449">Lipoprotein</keyword>
<comment type="caution">
    <text evidence="12">The sequence shown here is derived from an EMBL/GenBank/DDBJ whole genome shotgun (WGS) entry which is preliminary data.</text>
</comment>
<dbReference type="InterPro" id="IPR008427">
    <property type="entry name" value="Extracellular_membr_CFEM_dom"/>
</dbReference>
<keyword evidence="5" id="KW-0472">Membrane</keyword>
<evidence type="ECO:0000256" key="3">
    <source>
        <dbReference type="ARBA" id="ARBA00010031"/>
    </source>
</evidence>
<accession>A0A1S9RRL0</accession>
<evidence type="ECO:0000313" key="12">
    <source>
        <dbReference type="EMBL" id="OOQ87648.1"/>
    </source>
</evidence>
<feature type="domain" description="CFEM" evidence="11">
    <location>
        <begin position="387"/>
        <end position="449"/>
    </location>
</feature>
<protein>
    <recommendedName>
        <fullName evidence="11">CFEM domain-containing protein</fullName>
    </recommendedName>
</protein>
<feature type="region of interest" description="Disordered" evidence="9">
    <location>
        <begin position="476"/>
        <end position="517"/>
    </location>
</feature>
<sequence length="680" mass="74277">MKTVIWLSSFGVGVLAHPSGLWWGTDQCFPSPENTDNQCLEPQKTGFDWSDLGNGDYWSYEGFNFVGFTPNDACGSSGGKCIEGKLSRDDNYAIRVEATQAPFSVSSLHLATSRDTAVILNYQMADGSTCRQLAWSSTDGADITNEQCGNAVAVEFTLPEDSKFGECDMSIHRMDFDCSTGTKPPAEIPHSSYTHTESTSTYSHTHPESTSTYWDTHTEWTSTYWDTHTESTSTYSHTHPESTSTYSHTHPESTSTYWDTHTEWTSTYWDTHTESTSTYWNTHTESYPSHSTVWQHETTTVTIPVVPTESWTTSTIWSTEEITVTSCAPTVTDCPAHSTVVVTSTWAASTTVCPPRPTTDIVSDTPPSRTNPSSPGIPTAPVVLAPCPELVPKCLNTWLSVPKCDSNSDAACFCPSSEFTEKVSTCIHSWGTSEEQIDSALSYFAGICAPYVPKNPEIIDIVPPSHTVTDEVPHHTDEVPHHTGEVPHHTDEVPHRTDEIPYPTNEVPHRTDEVPYPTGEVPYPTDKVPYPTDEVPHHTDEYPHHTVTAPAPGITAPSEEEITPAPTAPKTPCTTMSWHSRTVTAPLVEFSTIHVGSSSSVALVPGTKTDTHSTTSHRTTCSTSTTSTSTFTTSTSSKTTTCITHAHKPTGTPPVSNGGSRVLFPSIWAVGMVLAVMWLE</sequence>
<dbReference type="Proteomes" id="UP000190744">
    <property type="component" value="Unassembled WGS sequence"/>
</dbReference>
<dbReference type="Pfam" id="PF05730">
    <property type="entry name" value="CFEM"/>
    <property type="match status" value="1"/>
</dbReference>
<dbReference type="AlphaFoldDB" id="A0A1S9RRL0"/>
<feature type="region of interest" description="Disordered" evidence="9">
    <location>
        <begin position="357"/>
        <end position="377"/>
    </location>
</feature>
<evidence type="ECO:0000259" key="11">
    <source>
        <dbReference type="Pfam" id="PF05730"/>
    </source>
</evidence>
<dbReference type="GO" id="GO:0005576">
    <property type="term" value="C:extracellular region"/>
    <property type="evidence" value="ECO:0007669"/>
    <property type="project" value="UniProtKB-SubCell"/>
</dbReference>
<keyword evidence="5" id="KW-0325">Glycoprotein</keyword>
<feature type="compositionally biased region" description="Low complexity" evidence="9">
    <location>
        <begin position="612"/>
        <end position="635"/>
    </location>
</feature>
<gene>
    <name evidence="12" type="ORF">PEBR_15961</name>
</gene>
<evidence type="ECO:0000256" key="5">
    <source>
        <dbReference type="ARBA" id="ARBA00022622"/>
    </source>
</evidence>
<keyword evidence="5" id="KW-0336">GPI-anchor</keyword>
<keyword evidence="7" id="KW-1015">Disulfide bond</keyword>
<feature type="signal peptide" evidence="10">
    <location>
        <begin position="1"/>
        <end position="16"/>
    </location>
</feature>
<evidence type="ECO:0000256" key="2">
    <source>
        <dbReference type="ARBA" id="ARBA00004613"/>
    </source>
</evidence>